<dbReference type="EMBL" id="NTFS01000062">
    <property type="protein sequence ID" value="PAX58296.1"/>
    <property type="molecule type" value="Genomic_DNA"/>
</dbReference>
<accession>A0A2A2TL76</accession>
<dbReference type="OrthoDB" id="123556at2"/>
<dbReference type="AlphaFoldDB" id="A0A2A2TL76"/>
<protein>
    <submittedName>
        <fullName evidence="1">Uncharacterized protein</fullName>
    </submittedName>
</protein>
<keyword evidence="2" id="KW-1185">Reference proteome</keyword>
<reference evidence="1 2" key="1">
    <citation type="submission" date="2017-08" db="EMBL/GenBank/DDBJ databases">
        <title>Draft genome sequence of filamentous cyanobacterium Calothrix elsteri CCALA 953.</title>
        <authorList>
            <person name="Gagunashvili A.N."/>
            <person name="Elster J."/>
            <person name="Andresson O.S."/>
        </authorList>
    </citation>
    <scope>NUCLEOTIDE SEQUENCE [LARGE SCALE GENOMIC DNA]</scope>
    <source>
        <strain evidence="1 2">CCALA 953</strain>
    </source>
</reference>
<sequence>PYTEFSLKLDPLAESEEYKDIIRDILDYVINPLNRDFLIPELFKLISFNFSSTSLNVLDEWINSQETERLQAASYLLRNAPKSFVINHLKFVSNLLEKADEFGDACYETICYDLQESFSMSEYSGILGENSYENGDIALHIKVANIAEQFIRGTPSHKFYQSLSKNIKESNESLRKFLEEIDD</sequence>
<feature type="non-terminal residue" evidence="1">
    <location>
        <position position="1"/>
    </location>
</feature>
<name>A0A2A2TL76_9CYAN</name>
<dbReference type="Proteomes" id="UP000218238">
    <property type="component" value="Unassembled WGS sequence"/>
</dbReference>
<evidence type="ECO:0000313" key="1">
    <source>
        <dbReference type="EMBL" id="PAX58296.1"/>
    </source>
</evidence>
<proteinExistence type="predicted"/>
<dbReference type="RefSeq" id="WP_158224859.1">
    <property type="nucleotide sequence ID" value="NZ_NTFS01000062.1"/>
</dbReference>
<evidence type="ECO:0000313" key="2">
    <source>
        <dbReference type="Proteomes" id="UP000218238"/>
    </source>
</evidence>
<gene>
    <name evidence="1" type="ORF">CK510_08095</name>
</gene>
<comment type="caution">
    <text evidence="1">The sequence shown here is derived from an EMBL/GenBank/DDBJ whole genome shotgun (WGS) entry which is preliminary data.</text>
</comment>
<organism evidence="1 2">
    <name type="scientific">Brunnivagina elsteri CCALA 953</name>
    <dbReference type="NCBI Taxonomy" id="987040"/>
    <lineage>
        <taxon>Bacteria</taxon>
        <taxon>Bacillati</taxon>
        <taxon>Cyanobacteriota</taxon>
        <taxon>Cyanophyceae</taxon>
        <taxon>Nostocales</taxon>
        <taxon>Calotrichaceae</taxon>
        <taxon>Brunnivagina</taxon>
    </lineage>
</organism>